<gene>
    <name evidence="1" type="ORF">NOX80_18315</name>
</gene>
<evidence type="ECO:0000313" key="1">
    <source>
        <dbReference type="EMBL" id="UUC45561.1"/>
    </source>
</evidence>
<sequence length="548" mass="63972">MAVYPAMTTETIAATMDNFRLFVPDYNAKVVEENIAIANHNSEVFTNIKDLNPVQAGFRRAFMLKYGKWVNYLDKKTLEIKERYQLNDMNARQYNALATEFCNEYGNIVELMPLQTIKYSTEMFFMNFLHAYNGQLSKKNAIHMKMDIAYKKPLPPVEINSLQITNLMRNGVKAINVCKKTVINHRKRLEEAGILVDYVYQGFYRGTLHQFNPEILQIIDLATGKNANTENQSISSKKRKNLAEFNETTRTKKNECEIKENVENNSLSKRSSLGSSLTSFNSTFYRNTDRKMQKISPEGAAKIVKTDAVDSVELTVSEKLQRLIVHPQQLAEELASGEHWDYSPIDIRVLFREAYEGTLTTEEFKQLLIQDFLKTSAKIWRGKRVFVGSWKNTINVFYDSWFMNGKFTFSKQNQFDYLKEYRWRINHARKWFLSKPDFNPLFPSDYFDRSRTDRKEVGFGYTSKAWNRHLKYMENRAAKQRKAENKTQTRKQSLSAAKAVEAKIKMYLKGRVSVENLYIFVQNKYPAFLDNLSSMVWKIQSSNLKNNN</sequence>
<dbReference type="RefSeq" id="WP_256551254.1">
    <property type="nucleotide sequence ID" value="NZ_CP101751.1"/>
</dbReference>
<name>A0ABY5IVS6_9FLAO</name>
<accession>A0ABY5IVS6</accession>
<dbReference type="EMBL" id="CP101751">
    <property type="protein sequence ID" value="UUC45561.1"/>
    <property type="molecule type" value="Genomic_DNA"/>
</dbReference>
<organism evidence="1 2">
    <name type="scientific">Flavobacterium cerinum</name>
    <dbReference type="NCBI Taxonomy" id="2502784"/>
    <lineage>
        <taxon>Bacteria</taxon>
        <taxon>Pseudomonadati</taxon>
        <taxon>Bacteroidota</taxon>
        <taxon>Flavobacteriia</taxon>
        <taxon>Flavobacteriales</taxon>
        <taxon>Flavobacteriaceae</taxon>
        <taxon>Flavobacterium</taxon>
    </lineage>
</organism>
<reference evidence="1" key="1">
    <citation type="submission" date="2022-07" db="EMBL/GenBank/DDBJ databases">
        <title>Isolation, identification, and degradation of a PFOSA degrading strain from sewage treatment plant.</title>
        <authorList>
            <person name="Zhang L."/>
            <person name="Huo Y."/>
        </authorList>
    </citation>
    <scope>NUCLEOTIDE SEQUENCE</scope>
    <source>
        <strain evidence="1">C1</strain>
    </source>
</reference>
<proteinExistence type="predicted"/>
<keyword evidence="2" id="KW-1185">Reference proteome</keyword>
<dbReference type="Proteomes" id="UP001059844">
    <property type="component" value="Chromosome"/>
</dbReference>
<protein>
    <submittedName>
        <fullName evidence="1">Uncharacterized protein</fullName>
    </submittedName>
</protein>
<evidence type="ECO:0000313" key="2">
    <source>
        <dbReference type="Proteomes" id="UP001059844"/>
    </source>
</evidence>